<comment type="caution">
    <text evidence="4">The sequence shown here is derived from an EMBL/GenBank/DDBJ whole genome shotgun (WGS) entry which is preliminary data.</text>
</comment>
<name>A0A232LX38_9EURO</name>
<feature type="region of interest" description="Disordered" evidence="2">
    <location>
        <begin position="481"/>
        <end position="510"/>
    </location>
</feature>
<feature type="region of interest" description="Disordered" evidence="2">
    <location>
        <begin position="1"/>
        <end position="464"/>
    </location>
</feature>
<gene>
    <name evidence="4" type="ORF">Egran_03524</name>
</gene>
<dbReference type="EMBL" id="NPHW01003935">
    <property type="protein sequence ID" value="OXV08713.1"/>
    <property type="molecule type" value="Genomic_DNA"/>
</dbReference>
<feature type="compositionally biased region" description="Basic residues" evidence="2">
    <location>
        <begin position="318"/>
        <end position="328"/>
    </location>
</feature>
<protein>
    <recommendedName>
        <fullName evidence="3">Inner kinetochore subunit AME1 domain-containing protein</fullName>
    </recommendedName>
</protein>
<feature type="domain" description="Inner kinetochore subunit AME1" evidence="3">
    <location>
        <begin position="496"/>
        <end position="701"/>
    </location>
</feature>
<keyword evidence="1" id="KW-0175">Coiled coil</keyword>
<reference evidence="4 5" key="1">
    <citation type="journal article" date="2015" name="Environ. Microbiol.">
        <title>Metagenome sequence of Elaphomyces granulatus from sporocarp tissue reveals Ascomycota ectomycorrhizal fingerprints of genome expansion and a Proteobacteria-rich microbiome.</title>
        <authorList>
            <person name="Quandt C.A."/>
            <person name="Kohler A."/>
            <person name="Hesse C.N."/>
            <person name="Sharpton T.J."/>
            <person name="Martin F."/>
            <person name="Spatafora J.W."/>
        </authorList>
    </citation>
    <scope>NUCLEOTIDE SEQUENCE [LARGE SCALE GENOMIC DNA]</scope>
    <source>
        <strain evidence="4 5">OSC145934</strain>
    </source>
</reference>
<organism evidence="4 5">
    <name type="scientific">Elaphomyces granulatus</name>
    <dbReference type="NCBI Taxonomy" id="519963"/>
    <lineage>
        <taxon>Eukaryota</taxon>
        <taxon>Fungi</taxon>
        <taxon>Dikarya</taxon>
        <taxon>Ascomycota</taxon>
        <taxon>Pezizomycotina</taxon>
        <taxon>Eurotiomycetes</taxon>
        <taxon>Eurotiomycetidae</taxon>
        <taxon>Eurotiales</taxon>
        <taxon>Elaphomycetaceae</taxon>
        <taxon>Elaphomyces</taxon>
    </lineage>
</organism>
<dbReference type="OrthoDB" id="5377952at2759"/>
<feature type="compositionally biased region" description="Polar residues" evidence="2">
    <location>
        <begin position="64"/>
        <end position="73"/>
    </location>
</feature>
<feature type="compositionally biased region" description="Basic and acidic residues" evidence="2">
    <location>
        <begin position="1"/>
        <end position="10"/>
    </location>
</feature>
<feature type="compositionally biased region" description="Polar residues" evidence="2">
    <location>
        <begin position="169"/>
        <end position="197"/>
    </location>
</feature>
<feature type="compositionally biased region" description="Basic and acidic residues" evidence="2">
    <location>
        <begin position="360"/>
        <end position="372"/>
    </location>
</feature>
<feature type="compositionally biased region" description="Polar residues" evidence="2">
    <location>
        <begin position="373"/>
        <end position="383"/>
    </location>
</feature>
<evidence type="ECO:0000256" key="2">
    <source>
        <dbReference type="SAM" id="MobiDB-lite"/>
    </source>
</evidence>
<dbReference type="Pfam" id="PF20994">
    <property type="entry name" value="CENPU"/>
    <property type="match status" value="1"/>
</dbReference>
<keyword evidence="5" id="KW-1185">Reference proteome</keyword>
<sequence length="709" mass="78036">MASNRQERLQMRQRGAGTRKIKDVDFGFSFNSSGLPQPQLARRSPRFSPPNPSDDLKIAEAQTPPEQQASSPKGTPLESRINGKDQQTPPIHSRNGLPERPSTFDIPPDDVPEEGRSSKRRKLGKFETISDDGHIGSPGHTLVDYEALHDSPEHVMNSVRGKPDEGTSPIPTENPHLNGTHSASITENAALPEQTSLNRTEENKENSSESGETNGERPQPKTLEIPNGEGSKPRQKGRLPVSKSSISREESPPGLNGLTVNESNLKKPAQVMQDNLEVSLQPTEELPELHKEPESRRRRPPRKAAERKKSTGQEQVHTRKQPPRRGRDKGKPVTASQNQSKVAPDSTRRIRKFSAPSDARSGKASDDRHSSQEEGANISTPNEPVSPRIQESADNAPIATSRSPETVPVKQRVNSDSPETARPSKGKQSKSKTGRRKAKQPGVRSTRQPAGDEATSEDKRGGTIPITVHRLANITALDALSDDSSASSNEVESADELSARKKYPNQGGVNPADVLSQICQEAIEKTLTTIKSTIDNESNPARRAECIRKRKAIEAFGTELEGRLFDMSEVLDSNFILTWQLKKAKREMTGLRNHLLQIRQQREEFALRMDEVRRKHVEEEETKMARTTINNSLHNLELALDRSLTRNTGEQDESPASSSQVAPTAGLEFLLRTVAEDVSSAGPGSQGGLLNQIKSFNARLEVVARQLES</sequence>
<dbReference type="Proteomes" id="UP000243515">
    <property type="component" value="Unassembled WGS sequence"/>
</dbReference>
<evidence type="ECO:0000256" key="1">
    <source>
        <dbReference type="SAM" id="Coils"/>
    </source>
</evidence>
<evidence type="ECO:0000313" key="5">
    <source>
        <dbReference type="Proteomes" id="UP000243515"/>
    </source>
</evidence>
<accession>A0A232LX38</accession>
<feature type="compositionally biased region" description="Low complexity" evidence="2">
    <location>
        <begin position="481"/>
        <end position="491"/>
    </location>
</feature>
<dbReference type="AlphaFoldDB" id="A0A232LX38"/>
<proteinExistence type="predicted"/>
<feature type="coiled-coil region" evidence="1">
    <location>
        <begin position="581"/>
        <end position="615"/>
    </location>
</feature>
<feature type="compositionally biased region" description="Polar residues" evidence="2">
    <location>
        <begin position="272"/>
        <end position="282"/>
    </location>
</feature>
<feature type="compositionally biased region" description="Basic residues" evidence="2">
    <location>
        <begin position="424"/>
        <end position="439"/>
    </location>
</feature>
<dbReference type="InterPro" id="IPR048743">
    <property type="entry name" value="AME1"/>
</dbReference>
<evidence type="ECO:0000313" key="4">
    <source>
        <dbReference type="EMBL" id="OXV08713.1"/>
    </source>
</evidence>
<evidence type="ECO:0000259" key="3">
    <source>
        <dbReference type="Pfam" id="PF20994"/>
    </source>
</evidence>